<sequence length="80" mass="9032">MGLSSQTVSLFFIYIQDHPVTVKIGVIQGLLKNAYAAASQGGQREVLMGDFKVLRANRKLSMMWADRFKRTGSDIYFVKM</sequence>
<evidence type="ECO:0000313" key="1">
    <source>
        <dbReference type="EMBL" id="PWD98741.1"/>
    </source>
</evidence>
<proteinExistence type="predicted"/>
<dbReference type="AlphaFoldDB" id="A0A2U2B6N8"/>
<dbReference type="Proteomes" id="UP000244956">
    <property type="component" value="Unassembled WGS sequence"/>
</dbReference>
<protein>
    <submittedName>
        <fullName evidence="1">Uncharacterized protein</fullName>
    </submittedName>
</protein>
<gene>
    <name evidence="1" type="ORF">DDZ16_13455</name>
</gene>
<keyword evidence="2" id="KW-1185">Reference proteome</keyword>
<accession>A0A2U2B6N8</accession>
<organism evidence="1 2">
    <name type="scientific">Marinilabilia rubra</name>
    <dbReference type="NCBI Taxonomy" id="2162893"/>
    <lineage>
        <taxon>Bacteria</taxon>
        <taxon>Pseudomonadati</taxon>
        <taxon>Bacteroidota</taxon>
        <taxon>Bacteroidia</taxon>
        <taxon>Marinilabiliales</taxon>
        <taxon>Marinilabiliaceae</taxon>
        <taxon>Marinilabilia</taxon>
    </lineage>
</organism>
<reference evidence="1 2" key="1">
    <citation type="submission" date="2018-05" db="EMBL/GenBank/DDBJ databases">
        <title>Marinilabilia rubrum sp. nov., isolated from saltern sediment.</title>
        <authorList>
            <person name="Zhang R."/>
        </authorList>
    </citation>
    <scope>NUCLEOTIDE SEQUENCE [LARGE SCALE GENOMIC DNA]</scope>
    <source>
        <strain evidence="1 2">WTE16</strain>
    </source>
</reference>
<name>A0A2U2B6N8_9BACT</name>
<evidence type="ECO:0000313" key="2">
    <source>
        <dbReference type="Proteomes" id="UP000244956"/>
    </source>
</evidence>
<comment type="caution">
    <text evidence="1">The sequence shown here is derived from an EMBL/GenBank/DDBJ whole genome shotgun (WGS) entry which is preliminary data.</text>
</comment>
<dbReference type="EMBL" id="QEWP01000011">
    <property type="protein sequence ID" value="PWD98741.1"/>
    <property type="molecule type" value="Genomic_DNA"/>
</dbReference>